<gene>
    <name evidence="1" type="ORF">PVAP13_2NG382903</name>
</gene>
<protein>
    <recommendedName>
        <fullName evidence="3">rRNA N-glycosidase</fullName>
    </recommendedName>
</protein>
<evidence type="ECO:0000313" key="2">
    <source>
        <dbReference type="Proteomes" id="UP000823388"/>
    </source>
</evidence>
<dbReference type="AlphaFoldDB" id="A0A8T0VWA6"/>
<dbReference type="EMBL" id="CM029040">
    <property type="protein sequence ID" value="KAG2635720.1"/>
    <property type="molecule type" value="Genomic_DNA"/>
</dbReference>
<reference evidence="1" key="1">
    <citation type="submission" date="2020-05" db="EMBL/GenBank/DDBJ databases">
        <title>WGS assembly of Panicum virgatum.</title>
        <authorList>
            <person name="Lovell J.T."/>
            <person name="Jenkins J."/>
            <person name="Shu S."/>
            <person name="Juenger T.E."/>
            <person name="Schmutz J."/>
        </authorList>
    </citation>
    <scope>NUCLEOTIDE SEQUENCE</scope>
    <source>
        <strain evidence="1">AP13</strain>
    </source>
</reference>
<organism evidence="1 2">
    <name type="scientific">Panicum virgatum</name>
    <name type="common">Blackwell switchgrass</name>
    <dbReference type="NCBI Taxonomy" id="38727"/>
    <lineage>
        <taxon>Eukaryota</taxon>
        <taxon>Viridiplantae</taxon>
        <taxon>Streptophyta</taxon>
        <taxon>Embryophyta</taxon>
        <taxon>Tracheophyta</taxon>
        <taxon>Spermatophyta</taxon>
        <taxon>Magnoliopsida</taxon>
        <taxon>Liliopsida</taxon>
        <taxon>Poales</taxon>
        <taxon>Poaceae</taxon>
        <taxon>PACMAD clade</taxon>
        <taxon>Panicoideae</taxon>
        <taxon>Panicodae</taxon>
        <taxon>Paniceae</taxon>
        <taxon>Panicinae</taxon>
        <taxon>Panicum</taxon>
        <taxon>Panicum sect. Hiantes</taxon>
    </lineage>
</organism>
<evidence type="ECO:0008006" key="3">
    <source>
        <dbReference type="Google" id="ProtNLM"/>
    </source>
</evidence>
<dbReference type="EMBL" id="CM029040">
    <property type="protein sequence ID" value="KAG2635718.1"/>
    <property type="molecule type" value="Genomic_DNA"/>
</dbReference>
<keyword evidence="2" id="KW-1185">Reference proteome</keyword>
<comment type="caution">
    <text evidence="1">The sequence shown here is derived from an EMBL/GenBank/DDBJ whole genome shotgun (WGS) entry which is preliminary data.</text>
</comment>
<name>A0A8T0VWA6_PANVG</name>
<accession>A0A8T0VWA6</accession>
<dbReference type="Proteomes" id="UP000823388">
    <property type="component" value="Chromosome 2N"/>
</dbReference>
<proteinExistence type="predicted"/>
<evidence type="ECO:0000313" key="1">
    <source>
        <dbReference type="EMBL" id="KAG2635719.1"/>
    </source>
</evidence>
<dbReference type="EMBL" id="CM029040">
    <property type="protein sequence ID" value="KAG2635719.1"/>
    <property type="molecule type" value="Genomic_DNA"/>
</dbReference>
<sequence length="274" mass="30828">MQAFRNGFSLARCIGSVCRTSLGKNTRLSPVASLSRFSSPAWTEDHFYQGKEIFNQVTWRADGHPIEAQASHAFSVGHQRLWNFTNGKVLDIGKLNVGQRCIYTTAQSGMFYLTIKHGEHWVTLVIDGREGWCYGLLNKNGKFEFKHTQYPHSKYMKRSKILKNVEGNYGKEGICPDGLHMVRMGFVPEEVAVQVLSEYHGQDPVPREVREACATLLMYGPESAKLYEAFYGSNSSILVDKVALGTHRVSLPRRLRKWNTMADSLSASQCTQAG</sequence>